<dbReference type="InterPro" id="IPR045401">
    <property type="entry name" value="GAP1-M"/>
</dbReference>
<sequence>MVNFAYDTSTWRLTTLFGLMDAVAAAIEGGPPVVLGAESDETAAQWIGLISFLMSPGTARSLNFSTFDRADQLEHAVRIGQHLTAIPRDDLPMALRRP</sequence>
<name>A0A1V3X3K6_MYCKA</name>
<protein>
    <recommendedName>
        <fullName evidence="1">GTPase-associated protein 1 middle domain-containing protein</fullName>
    </recommendedName>
</protein>
<evidence type="ECO:0000259" key="1">
    <source>
        <dbReference type="Pfam" id="PF20014"/>
    </source>
</evidence>
<dbReference type="AlphaFoldDB" id="A0A1V3X3K6"/>
<dbReference type="Pfam" id="PF20014">
    <property type="entry name" value="GAP1-M"/>
    <property type="match status" value="1"/>
</dbReference>
<evidence type="ECO:0000313" key="2">
    <source>
        <dbReference type="EMBL" id="OOK73725.1"/>
    </source>
</evidence>
<accession>A0A1V3X3K6</accession>
<gene>
    <name evidence="2" type="ORF">BZL30_5246</name>
</gene>
<dbReference type="Proteomes" id="UP000189229">
    <property type="component" value="Unassembled WGS sequence"/>
</dbReference>
<organism evidence="2 3">
    <name type="scientific">Mycobacterium kansasii</name>
    <dbReference type="NCBI Taxonomy" id="1768"/>
    <lineage>
        <taxon>Bacteria</taxon>
        <taxon>Bacillati</taxon>
        <taxon>Actinomycetota</taxon>
        <taxon>Actinomycetes</taxon>
        <taxon>Mycobacteriales</taxon>
        <taxon>Mycobacteriaceae</taxon>
        <taxon>Mycobacterium</taxon>
    </lineage>
</organism>
<evidence type="ECO:0000313" key="3">
    <source>
        <dbReference type="Proteomes" id="UP000189229"/>
    </source>
</evidence>
<feature type="domain" description="GTPase-associated protein 1 middle" evidence="1">
    <location>
        <begin position="18"/>
        <end position="89"/>
    </location>
</feature>
<proteinExistence type="predicted"/>
<dbReference type="EMBL" id="MVBM01000004">
    <property type="protein sequence ID" value="OOK73725.1"/>
    <property type="molecule type" value="Genomic_DNA"/>
</dbReference>
<comment type="caution">
    <text evidence="2">The sequence shown here is derived from an EMBL/GenBank/DDBJ whole genome shotgun (WGS) entry which is preliminary data.</text>
</comment>
<reference evidence="2 3" key="1">
    <citation type="submission" date="2017-02" db="EMBL/GenBank/DDBJ databases">
        <title>Complete genome sequences of Mycobacterium kansasii strains isolated from rhesus macaques.</title>
        <authorList>
            <person name="Panda A."/>
            <person name="Nagaraj S."/>
            <person name="Zhao X."/>
            <person name="Tettelin H."/>
            <person name="Detolla L.J."/>
        </authorList>
    </citation>
    <scope>NUCLEOTIDE SEQUENCE [LARGE SCALE GENOMIC DNA]</scope>
    <source>
        <strain evidence="2 3">11-3813</strain>
    </source>
</reference>